<feature type="compositionally biased region" description="Polar residues" evidence="1">
    <location>
        <begin position="402"/>
        <end position="414"/>
    </location>
</feature>
<dbReference type="Proteomes" id="UP000034616">
    <property type="component" value="Unassembled WGS sequence"/>
</dbReference>
<dbReference type="SUPFAM" id="SSF74853">
    <property type="entry name" value="Lamin A/C globular tail domain"/>
    <property type="match status" value="2"/>
</dbReference>
<gene>
    <name evidence="5" type="ORF">UU35_C0011G0035</name>
</gene>
<dbReference type="PROSITE" id="PS51257">
    <property type="entry name" value="PROKAR_LIPOPROTEIN"/>
    <property type="match status" value="1"/>
</dbReference>
<dbReference type="PROSITE" id="PS51841">
    <property type="entry name" value="LTD"/>
    <property type="match status" value="2"/>
</dbReference>
<feature type="compositionally biased region" description="Acidic residues" evidence="1">
    <location>
        <begin position="230"/>
        <end position="246"/>
    </location>
</feature>
<keyword evidence="2" id="KW-0812">Transmembrane</keyword>
<dbReference type="Pfam" id="PF00932">
    <property type="entry name" value="LTD"/>
    <property type="match status" value="3"/>
</dbReference>
<evidence type="ECO:0000259" key="4">
    <source>
        <dbReference type="PROSITE" id="PS51841"/>
    </source>
</evidence>
<evidence type="ECO:0000256" key="3">
    <source>
        <dbReference type="SAM" id="SignalP"/>
    </source>
</evidence>
<reference evidence="5 6" key="1">
    <citation type="journal article" date="2015" name="Nature">
        <title>rRNA introns, odd ribosomes, and small enigmatic genomes across a large radiation of phyla.</title>
        <authorList>
            <person name="Brown C.T."/>
            <person name="Hug L.A."/>
            <person name="Thomas B.C."/>
            <person name="Sharon I."/>
            <person name="Castelle C.J."/>
            <person name="Singh A."/>
            <person name="Wilkins M.J."/>
            <person name="Williams K.H."/>
            <person name="Banfield J.F."/>
        </authorList>
    </citation>
    <scope>NUCLEOTIDE SEQUENCE [LARGE SCALE GENOMIC DNA]</scope>
</reference>
<feature type="region of interest" description="Disordered" evidence="1">
    <location>
        <begin position="264"/>
        <end position="285"/>
    </location>
</feature>
<keyword evidence="2" id="KW-0472">Membrane</keyword>
<feature type="compositionally biased region" description="Low complexity" evidence="1">
    <location>
        <begin position="264"/>
        <end position="278"/>
    </location>
</feature>
<dbReference type="PATRIC" id="fig|1618985.3.peg.790"/>
<feature type="domain" description="LTD" evidence="4">
    <location>
        <begin position="32"/>
        <end position="157"/>
    </location>
</feature>
<feature type="domain" description="LTD" evidence="4">
    <location>
        <begin position="279"/>
        <end position="381"/>
    </location>
</feature>
<keyword evidence="2" id="KW-1133">Transmembrane helix</keyword>
<evidence type="ECO:0000256" key="1">
    <source>
        <dbReference type="SAM" id="MobiDB-lite"/>
    </source>
</evidence>
<evidence type="ECO:0000256" key="2">
    <source>
        <dbReference type="SAM" id="Phobius"/>
    </source>
</evidence>
<dbReference type="InterPro" id="IPR036415">
    <property type="entry name" value="Lamin_tail_dom_sf"/>
</dbReference>
<evidence type="ECO:0000313" key="5">
    <source>
        <dbReference type="EMBL" id="KKR86582.1"/>
    </source>
</evidence>
<evidence type="ECO:0000313" key="6">
    <source>
        <dbReference type="Proteomes" id="UP000034616"/>
    </source>
</evidence>
<dbReference type="AlphaFoldDB" id="A0A0G0XFQ8"/>
<protein>
    <submittedName>
        <fullName evidence="5">OB-fold nucleic acid binding domain protein</fullName>
    </submittedName>
</protein>
<feature type="region of interest" description="Disordered" evidence="1">
    <location>
        <begin position="400"/>
        <end position="455"/>
    </location>
</feature>
<organism evidence="5 6">
    <name type="scientific">Candidatus Uhrbacteria bacterium GW2011_GWC2_41_11</name>
    <dbReference type="NCBI Taxonomy" id="1618985"/>
    <lineage>
        <taxon>Bacteria</taxon>
        <taxon>Candidatus Uhriibacteriota</taxon>
    </lineage>
</organism>
<feature type="chain" id="PRO_5002535277" evidence="3">
    <location>
        <begin position="27"/>
        <end position="850"/>
    </location>
</feature>
<feature type="region of interest" description="Disordered" evidence="1">
    <location>
        <begin position="226"/>
        <end position="250"/>
    </location>
</feature>
<accession>A0A0G0XFQ8</accession>
<dbReference type="Gene3D" id="2.60.40.1260">
    <property type="entry name" value="Lamin Tail domain"/>
    <property type="match status" value="1"/>
</dbReference>
<comment type="caution">
    <text evidence="5">The sequence shown here is derived from an EMBL/GenBank/DDBJ whole genome shotgun (WGS) entry which is preliminary data.</text>
</comment>
<feature type="transmembrane region" description="Helical" evidence="2">
    <location>
        <begin position="822"/>
        <end position="842"/>
    </location>
</feature>
<keyword evidence="3" id="KW-0732">Signal</keyword>
<dbReference type="InterPro" id="IPR001322">
    <property type="entry name" value="Lamin_tail_dom"/>
</dbReference>
<name>A0A0G0XFQ8_9BACT</name>
<feature type="compositionally biased region" description="Low complexity" evidence="1">
    <location>
        <begin position="444"/>
        <end position="453"/>
    </location>
</feature>
<proteinExistence type="predicted"/>
<feature type="signal peptide" evidence="3">
    <location>
        <begin position="1"/>
        <end position="26"/>
    </location>
</feature>
<dbReference type="EMBL" id="LCAH01000011">
    <property type="protein sequence ID" value="KKR86582.1"/>
    <property type="molecule type" value="Genomic_DNA"/>
</dbReference>
<sequence length="850" mass="92704">MLMQDRTMFFILFFLLFSCVPKPSSATSGSCTDTTCQSQVYLSEIGWAGSSLSQADEWMELANVTDTSINLSGWSLVGAGSSGSPILIPEGSTLEPYGTFLISNYENSKSTLAVIPNYVTSIVSLSNNSMEVILLDSNGQERDRAGNGSAPFVGGTQSSGSIASMVRVSAQMNGALPESWITATSAQGFDPDATEFGTPGWIEQLAVQESTVESEPVSEPIEIPISTEEAISDPEPDVPETEEPSDPETILISDPVESIDLTPISEEQPQQTEIPETSSTSSAPIIYPPGTLVINEFVSDPSSSEEKEWVEILNPYNNLIPLNGWKIKESSGRSVSLPDQWLGFGQIVVMEFSSSALNNSGDTIELLDAGGVVIDQVIYGTEIVPAAKDPNTTARHEDGTFAVTTNPTPGQTNIFPVAEEPKESVSESETLTTEKEHAPVEQISSSSLTETTSNEPIKTDMISLQGKIQLSELYPNSLGEDTEEEFIEIQNMTDKDIDLKGIIFEDASGKRWSPTTSTILHAYGFQAFGRDLFDFALNNNGDTVRLLTQDKILLDEVTYEKTSKGLAYVRINTDWIWTTNVTPNEQNRVPEIQTESITSEISITKASDGDIKDDSFLNVSLEDIRKQKPGTRIRVQGVVSATPGLFGERLFYIADPGIQIYKSDAVFPDLELGDLVEITGTLRSNRGESRITVGRTDSITILDQEEVPQPHEVSDIGEETEGWLTQIKGIILEKKSGIFSVDTNGTTIEIRIKKGTEIKLDHLNQGMDVVITGIVSQTDDHYFLLPRFEEDMEIIEQIKEMSITPAYISGKEIASGEGQKKAYLLGGGTLVTLGGFGIRYFFQKKTGIHV</sequence>